<organism evidence="4 5">
    <name type="scientific">Chitinophaga dinghuensis</name>
    <dbReference type="NCBI Taxonomy" id="1539050"/>
    <lineage>
        <taxon>Bacteria</taxon>
        <taxon>Pseudomonadati</taxon>
        <taxon>Bacteroidota</taxon>
        <taxon>Chitinophagia</taxon>
        <taxon>Chitinophagales</taxon>
        <taxon>Chitinophagaceae</taxon>
        <taxon>Chitinophaga</taxon>
    </lineage>
</organism>
<dbReference type="Gene3D" id="2.60.120.1440">
    <property type="match status" value="1"/>
</dbReference>
<dbReference type="AlphaFoldDB" id="A0A327VMN3"/>
<evidence type="ECO:0000313" key="4">
    <source>
        <dbReference type="EMBL" id="RAJ76615.1"/>
    </source>
</evidence>
<reference evidence="4 5" key="1">
    <citation type="submission" date="2018-06" db="EMBL/GenBank/DDBJ databases">
        <title>Genomic Encyclopedia of Archaeal and Bacterial Type Strains, Phase II (KMG-II): from individual species to whole genera.</title>
        <authorList>
            <person name="Goeker M."/>
        </authorList>
    </citation>
    <scope>NUCLEOTIDE SEQUENCE [LARGE SCALE GENOMIC DNA]</scope>
    <source>
        <strain evidence="4 5">DSM 29821</strain>
    </source>
</reference>
<dbReference type="PANTHER" id="PTHR30273:SF2">
    <property type="entry name" value="PROTEIN FECR"/>
    <property type="match status" value="1"/>
</dbReference>
<dbReference type="Gene3D" id="3.55.50.30">
    <property type="match status" value="1"/>
</dbReference>
<proteinExistence type="predicted"/>
<feature type="transmembrane region" description="Helical" evidence="1">
    <location>
        <begin position="95"/>
        <end position="116"/>
    </location>
</feature>
<protein>
    <submittedName>
        <fullName evidence="4">Ferric-dicitrate binding protein FerR (Iron transport regulator)</fullName>
    </submittedName>
</protein>
<feature type="domain" description="Protein FecR C-terminal" evidence="3">
    <location>
        <begin position="266"/>
        <end position="334"/>
    </location>
</feature>
<dbReference type="Pfam" id="PF16344">
    <property type="entry name" value="FecR_C"/>
    <property type="match status" value="1"/>
</dbReference>
<dbReference type="OrthoDB" id="642683at2"/>
<dbReference type="EMBL" id="QLMA01000008">
    <property type="protein sequence ID" value="RAJ76615.1"/>
    <property type="molecule type" value="Genomic_DNA"/>
</dbReference>
<dbReference type="PIRSF" id="PIRSF018266">
    <property type="entry name" value="FecR"/>
    <property type="match status" value="1"/>
</dbReference>
<dbReference type="InterPro" id="IPR006860">
    <property type="entry name" value="FecR"/>
</dbReference>
<keyword evidence="1" id="KW-0472">Membrane</keyword>
<gene>
    <name evidence="4" type="ORF">CLV59_108134</name>
</gene>
<accession>A0A327VMN3</accession>
<evidence type="ECO:0000259" key="3">
    <source>
        <dbReference type="Pfam" id="PF16344"/>
    </source>
</evidence>
<feature type="domain" description="FecR protein" evidence="2">
    <location>
        <begin position="139"/>
        <end position="224"/>
    </location>
</feature>
<evidence type="ECO:0000256" key="1">
    <source>
        <dbReference type="SAM" id="Phobius"/>
    </source>
</evidence>
<sequence length="339" mass="37282">MSHPDQNTIDLLLEKHALGTLTREESAVLEKWYAAFPAGSQAFEDASERHQTRESMKTDIFRAIQAEMPAASYQAVEPAVVAADHVPEKRPVRYMYWRAAAAILLLLATGGGIYLLKGRSVPPSYTEVTAPAGKNLFYLQLPDGSALWMEPGSKLRYDSHFGKTSRDVQIIDGLAHFAVAPGASHPFIVSTTAGIQAKVLGTEFSVKAYNGLPNVTIHVESGAVQVSDSTQVLGVLKAGQQIEYQLGTHTAIRNEGIEDNWRQGSLTLQNVTFAEVARILHNRYQVEVLYDSAIVSPYRFNLRIDSKTTLEEVMEMLKDLSGMTYTLSNGQVKITGVQQ</sequence>
<dbReference type="GO" id="GO:0016989">
    <property type="term" value="F:sigma factor antagonist activity"/>
    <property type="evidence" value="ECO:0007669"/>
    <property type="project" value="TreeGrafter"/>
</dbReference>
<dbReference type="InterPro" id="IPR032508">
    <property type="entry name" value="FecR_C"/>
</dbReference>
<evidence type="ECO:0000313" key="5">
    <source>
        <dbReference type="Proteomes" id="UP000249819"/>
    </source>
</evidence>
<dbReference type="PANTHER" id="PTHR30273">
    <property type="entry name" value="PERIPLASMIC SIGNAL SENSOR AND SIGMA FACTOR ACTIVATOR FECR-RELATED"/>
    <property type="match status" value="1"/>
</dbReference>
<dbReference type="Proteomes" id="UP000249819">
    <property type="component" value="Unassembled WGS sequence"/>
</dbReference>
<name>A0A327VMN3_9BACT</name>
<dbReference type="Pfam" id="PF04773">
    <property type="entry name" value="FecR"/>
    <property type="match status" value="1"/>
</dbReference>
<dbReference type="InterPro" id="IPR012373">
    <property type="entry name" value="Ferrdict_sens_TM"/>
</dbReference>
<comment type="caution">
    <text evidence="4">The sequence shown here is derived from an EMBL/GenBank/DDBJ whole genome shotgun (WGS) entry which is preliminary data.</text>
</comment>
<dbReference type="RefSeq" id="WP_111594340.1">
    <property type="nucleotide sequence ID" value="NZ_QLMA01000008.1"/>
</dbReference>
<keyword evidence="1" id="KW-0812">Transmembrane</keyword>
<evidence type="ECO:0000259" key="2">
    <source>
        <dbReference type="Pfam" id="PF04773"/>
    </source>
</evidence>
<keyword evidence="1" id="KW-1133">Transmembrane helix</keyword>
<keyword evidence="5" id="KW-1185">Reference proteome</keyword>